<feature type="transmembrane region" description="Helical" evidence="5">
    <location>
        <begin position="177"/>
        <end position="195"/>
    </location>
</feature>
<dbReference type="Proteomes" id="UP000467124">
    <property type="component" value="Unassembled WGS sequence"/>
</dbReference>
<comment type="subcellular location">
    <subcellularLocation>
        <location evidence="1">Cell membrane</location>
        <topology evidence="1">Multi-pass membrane protein</topology>
    </subcellularLocation>
</comment>
<proteinExistence type="predicted"/>
<protein>
    <submittedName>
        <fullName evidence="7">MFS transporter</fullName>
    </submittedName>
</protein>
<evidence type="ECO:0000256" key="1">
    <source>
        <dbReference type="ARBA" id="ARBA00004651"/>
    </source>
</evidence>
<feature type="transmembrane region" description="Helical" evidence="5">
    <location>
        <begin position="386"/>
        <end position="405"/>
    </location>
</feature>
<feature type="transmembrane region" description="Helical" evidence="5">
    <location>
        <begin position="232"/>
        <end position="254"/>
    </location>
</feature>
<dbReference type="RefSeq" id="WP_161110118.1">
    <property type="nucleotide sequence ID" value="NZ_WWHY01000001.1"/>
</dbReference>
<feature type="transmembrane region" description="Helical" evidence="5">
    <location>
        <begin position="297"/>
        <end position="314"/>
    </location>
</feature>
<feature type="transmembrane region" description="Helical" evidence="5">
    <location>
        <begin position="110"/>
        <end position="128"/>
    </location>
</feature>
<evidence type="ECO:0000313" key="7">
    <source>
        <dbReference type="EMBL" id="MYR31070.1"/>
    </source>
</evidence>
<name>A0A7K2IM78_9ACTN</name>
<dbReference type="AlphaFoldDB" id="A0A7K2IM78"/>
<dbReference type="GO" id="GO:0005886">
    <property type="term" value="C:plasma membrane"/>
    <property type="evidence" value="ECO:0007669"/>
    <property type="project" value="UniProtKB-SubCell"/>
</dbReference>
<dbReference type="PANTHER" id="PTHR23542">
    <property type="match status" value="1"/>
</dbReference>
<feature type="transmembrane region" description="Helical" evidence="5">
    <location>
        <begin position="266"/>
        <end position="285"/>
    </location>
</feature>
<accession>A0A7K2IM78</accession>
<evidence type="ECO:0000313" key="8">
    <source>
        <dbReference type="Proteomes" id="UP000467124"/>
    </source>
</evidence>
<feature type="transmembrane region" description="Helical" evidence="5">
    <location>
        <begin position="149"/>
        <end position="171"/>
    </location>
</feature>
<dbReference type="InterPro" id="IPR036259">
    <property type="entry name" value="MFS_trans_sf"/>
</dbReference>
<feature type="domain" description="Major facilitator superfamily (MFS) profile" evidence="6">
    <location>
        <begin position="231"/>
        <end position="430"/>
    </location>
</feature>
<evidence type="ECO:0000256" key="4">
    <source>
        <dbReference type="ARBA" id="ARBA00023136"/>
    </source>
</evidence>
<organism evidence="7 8">
    <name type="scientific">Nocardiopsis alba</name>
    <dbReference type="NCBI Taxonomy" id="53437"/>
    <lineage>
        <taxon>Bacteria</taxon>
        <taxon>Bacillati</taxon>
        <taxon>Actinomycetota</taxon>
        <taxon>Actinomycetes</taxon>
        <taxon>Streptosporangiales</taxon>
        <taxon>Nocardiopsidaceae</taxon>
        <taxon>Nocardiopsis</taxon>
    </lineage>
</organism>
<dbReference type="EMBL" id="WWHY01000001">
    <property type="protein sequence ID" value="MYR31070.1"/>
    <property type="molecule type" value="Genomic_DNA"/>
</dbReference>
<evidence type="ECO:0000256" key="3">
    <source>
        <dbReference type="ARBA" id="ARBA00022989"/>
    </source>
</evidence>
<feature type="transmembrane region" description="Helical" evidence="5">
    <location>
        <begin position="320"/>
        <end position="342"/>
    </location>
</feature>
<feature type="transmembrane region" description="Helical" evidence="5">
    <location>
        <begin position="83"/>
        <end position="104"/>
    </location>
</feature>
<feature type="transmembrane region" description="Helical" evidence="5">
    <location>
        <begin position="363"/>
        <end position="380"/>
    </location>
</feature>
<keyword evidence="4 5" id="KW-0472">Membrane</keyword>
<keyword evidence="3 5" id="KW-1133">Transmembrane helix</keyword>
<evidence type="ECO:0000256" key="2">
    <source>
        <dbReference type="ARBA" id="ARBA00022692"/>
    </source>
</evidence>
<sequence>MSSPVPGPSYRAVLRVTGACRLLIPALVGRSSYGLVSLALVLSVVHATGSYAHVGVVVGVFGATVAALSPLRARLIDRHGPCAALPPMAALFALTLLGLAVTTWSEGTGPGVLVALAAVAGACAPPLGPVTRSLWSHLIADRALLQRAYSLDTVVEELIFLGGPLLLGALLPWWPPPIGLVVGALLVSTGTWGLVTSPVARSLSRRSPEGSSAPAPALDTDVTPRPVARGGLLTAVALSGAAGVALGATALINVAFAEQHGRVETVVFLEALQTAGGVIGGLLYGAVSWRAGSRTRLVLISLALGGGVAAATFAPGVAALTALLFVVGVVGAPLITTSYLLADESVAADRRTRAGNWVNTAHNAGSSAGGAAIGALLTLVPPSTAYTAAGGVLVVVAVVVLPFSIPRRRVRPLRGSSWAVPSATSARRRR</sequence>
<dbReference type="PROSITE" id="PS50850">
    <property type="entry name" value="MFS"/>
    <property type="match status" value="1"/>
</dbReference>
<dbReference type="SUPFAM" id="SSF103473">
    <property type="entry name" value="MFS general substrate transporter"/>
    <property type="match status" value="1"/>
</dbReference>
<dbReference type="PANTHER" id="PTHR23542:SF1">
    <property type="entry name" value="MAJOR FACILITATOR SUPERFAMILY (MFS) PROFILE DOMAIN-CONTAINING PROTEIN"/>
    <property type="match status" value="1"/>
</dbReference>
<dbReference type="GO" id="GO:0022857">
    <property type="term" value="F:transmembrane transporter activity"/>
    <property type="evidence" value="ECO:0007669"/>
    <property type="project" value="InterPro"/>
</dbReference>
<feature type="transmembrane region" description="Helical" evidence="5">
    <location>
        <begin position="51"/>
        <end position="71"/>
    </location>
</feature>
<evidence type="ECO:0000256" key="5">
    <source>
        <dbReference type="SAM" id="Phobius"/>
    </source>
</evidence>
<dbReference type="Gene3D" id="1.20.1250.20">
    <property type="entry name" value="MFS general substrate transporter like domains"/>
    <property type="match status" value="1"/>
</dbReference>
<comment type="caution">
    <text evidence="7">The sequence shown here is derived from an EMBL/GenBank/DDBJ whole genome shotgun (WGS) entry which is preliminary data.</text>
</comment>
<gene>
    <name evidence="7" type="ORF">GTW20_01970</name>
</gene>
<dbReference type="InterPro" id="IPR011701">
    <property type="entry name" value="MFS"/>
</dbReference>
<keyword evidence="2 5" id="KW-0812">Transmembrane</keyword>
<dbReference type="InterPro" id="IPR020846">
    <property type="entry name" value="MFS_dom"/>
</dbReference>
<dbReference type="Pfam" id="PF07690">
    <property type="entry name" value="MFS_1"/>
    <property type="match status" value="1"/>
</dbReference>
<reference evidence="7 8" key="1">
    <citation type="journal article" date="2019" name="Nat. Commun.">
        <title>The antimicrobial potential of Streptomyces from insect microbiomes.</title>
        <authorList>
            <person name="Chevrette M.G."/>
            <person name="Carlson C.M."/>
            <person name="Ortega H.E."/>
            <person name="Thomas C."/>
            <person name="Ananiev G.E."/>
            <person name="Barns K.J."/>
            <person name="Book A.J."/>
            <person name="Cagnazzo J."/>
            <person name="Carlos C."/>
            <person name="Flanigan W."/>
            <person name="Grubbs K.J."/>
            <person name="Horn H.A."/>
            <person name="Hoffmann F.M."/>
            <person name="Klassen J.L."/>
            <person name="Knack J.J."/>
            <person name="Lewin G.R."/>
            <person name="McDonald B.R."/>
            <person name="Muller L."/>
            <person name="Melo W.G.P."/>
            <person name="Pinto-Tomas A.A."/>
            <person name="Schmitz A."/>
            <person name="Wendt-Pienkowski E."/>
            <person name="Wildman S."/>
            <person name="Zhao M."/>
            <person name="Zhang F."/>
            <person name="Bugni T.S."/>
            <person name="Andes D.R."/>
            <person name="Pupo M.T."/>
            <person name="Currie C.R."/>
        </authorList>
    </citation>
    <scope>NUCLEOTIDE SEQUENCE [LARGE SCALE GENOMIC DNA]</scope>
    <source>
        <strain evidence="7 8">SID5840</strain>
    </source>
</reference>
<evidence type="ECO:0000259" key="6">
    <source>
        <dbReference type="PROSITE" id="PS50850"/>
    </source>
</evidence>